<accession>A0ABV2BXV4</accession>
<gene>
    <name evidence="2" type="ORF">ABVT43_16545</name>
</gene>
<organism evidence="2 3">
    <name type="scientific">Aliikangiella maris</name>
    <dbReference type="NCBI Taxonomy" id="3162458"/>
    <lineage>
        <taxon>Bacteria</taxon>
        <taxon>Pseudomonadati</taxon>
        <taxon>Pseudomonadota</taxon>
        <taxon>Gammaproteobacteria</taxon>
        <taxon>Oceanospirillales</taxon>
        <taxon>Pleioneaceae</taxon>
        <taxon>Aliikangiella</taxon>
    </lineage>
</organism>
<keyword evidence="3" id="KW-1185">Reference proteome</keyword>
<dbReference type="RefSeq" id="WP_353897336.1">
    <property type="nucleotide sequence ID" value="NZ_JBEVCJ010000026.1"/>
</dbReference>
<sequence>MLEYHKSLELNTPSESILYFGDSHIQGLLVQAINPASVNFGIGTDTTEGLLRRLPTYKSIKNAKAIVILIGANDLDYRDAQQVIANYQKIVYLLKQQIGEETPLIFNGIFPVDESISNETGRNERALFINRWLENYARTNAGVYFVDIYDKLIDERNSLNFNYHVGDGVHLNSRANAIWIEVLKQKLILLGN</sequence>
<dbReference type="PANTHER" id="PTHR30383:SF5">
    <property type="entry name" value="SGNH HYDROLASE-TYPE ESTERASE DOMAIN-CONTAINING PROTEIN"/>
    <property type="match status" value="1"/>
</dbReference>
<dbReference type="Gene3D" id="3.40.50.1110">
    <property type="entry name" value="SGNH hydrolase"/>
    <property type="match status" value="1"/>
</dbReference>
<evidence type="ECO:0000259" key="1">
    <source>
        <dbReference type="Pfam" id="PF13472"/>
    </source>
</evidence>
<reference evidence="2 3" key="1">
    <citation type="submission" date="2024-06" db="EMBL/GenBank/DDBJ databases">
        <authorList>
            <person name="Li F."/>
        </authorList>
    </citation>
    <scope>NUCLEOTIDE SEQUENCE [LARGE SCALE GENOMIC DNA]</scope>
    <source>
        <strain evidence="2 3">GXAS 311</strain>
    </source>
</reference>
<dbReference type="InterPro" id="IPR036514">
    <property type="entry name" value="SGNH_hydro_sf"/>
</dbReference>
<comment type="caution">
    <text evidence="2">The sequence shown here is derived from an EMBL/GenBank/DDBJ whole genome shotgun (WGS) entry which is preliminary data.</text>
</comment>
<evidence type="ECO:0000313" key="3">
    <source>
        <dbReference type="Proteomes" id="UP001548189"/>
    </source>
</evidence>
<feature type="domain" description="SGNH hydrolase-type esterase" evidence="1">
    <location>
        <begin position="29"/>
        <end position="177"/>
    </location>
</feature>
<evidence type="ECO:0000313" key="2">
    <source>
        <dbReference type="EMBL" id="MET1256753.1"/>
    </source>
</evidence>
<dbReference type="Proteomes" id="UP001548189">
    <property type="component" value="Unassembled WGS sequence"/>
</dbReference>
<dbReference type="Pfam" id="PF13472">
    <property type="entry name" value="Lipase_GDSL_2"/>
    <property type="match status" value="1"/>
</dbReference>
<dbReference type="SUPFAM" id="SSF52266">
    <property type="entry name" value="SGNH hydrolase"/>
    <property type="match status" value="1"/>
</dbReference>
<dbReference type="InterPro" id="IPR051532">
    <property type="entry name" value="Ester_Hydrolysis_Enzymes"/>
</dbReference>
<dbReference type="PANTHER" id="PTHR30383">
    <property type="entry name" value="THIOESTERASE 1/PROTEASE 1/LYSOPHOSPHOLIPASE L1"/>
    <property type="match status" value="1"/>
</dbReference>
<proteinExistence type="predicted"/>
<dbReference type="EMBL" id="JBEVCJ010000026">
    <property type="protein sequence ID" value="MET1256753.1"/>
    <property type="molecule type" value="Genomic_DNA"/>
</dbReference>
<dbReference type="InterPro" id="IPR013830">
    <property type="entry name" value="SGNH_hydro"/>
</dbReference>
<name>A0ABV2BXV4_9GAMM</name>
<protein>
    <submittedName>
        <fullName evidence="2">GDSL-type esterase/lipase family protein</fullName>
    </submittedName>
</protein>